<dbReference type="RefSeq" id="WP_127760857.1">
    <property type="nucleotide sequence ID" value="NZ_CP026095.1"/>
</dbReference>
<dbReference type="InterPro" id="IPR048276">
    <property type="entry name" value="Phage_tail-like_C"/>
</dbReference>
<evidence type="ECO:0008006" key="5">
    <source>
        <dbReference type="Google" id="ProtNLM"/>
    </source>
</evidence>
<gene>
    <name evidence="3" type="ORF">BAOM_3132</name>
</gene>
<proteinExistence type="predicted"/>
<dbReference type="EMBL" id="CP026095">
    <property type="protein sequence ID" value="AZV43741.1"/>
    <property type="molecule type" value="Genomic_DNA"/>
</dbReference>
<feature type="domain" description="Phage tail-like C-terminal" evidence="2">
    <location>
        <begin position="308"/>
        <end position="364"/>
    </location>
</feature>
<reference evidence="3 4" key="1">
    <citation type="submission" date="2018-01" db="EMBL/GenBank/DDBJ databases">
        <title>Bacillus asahii Genome sequencing and assembly.</title>
        <authorList>
            <person name="Jiang H."/>
            <person name="Feng Y."/>
            <person name="Zhao F."/>
            <person name="Lin X."/>
        </authorList>
    </citation>
    <scope>NUCLEOTIDE SEQUENCE [LARGE SCALE GENOMIC DNA]</scope>
    <source>
        <strain evidence="3 4">OM18</strain>
    </source>
</reference>
<dbReference type="InterPro" id="IPR008841">
    <property type="entry name" value="Siphovirus-type_tail_N"/>
</dbReference>
<dbReference type="Proteomes" id="UP000283095">
    <property type="component" value="Chromosome"/>
</dbReference>
<dbReference type="AlphaFoldDB" id="A0A3Q9RQ20"/>
<protein>
    <recommendedName>
        <fullName evidence="5">Phage tail protein</fullName>
    </recommendedName>
</protein>
<name>A0A3Q9RQ20_9BACI</name>
<sequence length="370" mass="41807">MLESLDFHYDGISSKDMGLMSVKLDSGLFEEIFLPSRNINEVKVKGNDKSYFQSVERDNISLPLTFLMPDGYAEDQERKIKRWFNQDYYKPFYFDDYPHRMFYVMYKGDSRISHNGLGQGYFTIELASNSPYSYSPVYSSPFIEVDGEYDFEFENDGDLDVFPEIWIKNKSQQENIKIHNLSNGIKFEFTGKAATLIANEQALPTTDLTNISADAKLLIIIDGTNYEINKASILSATGENKNITHLINLINTAIGTSGFAENDGTGRIKIASFSKGLDSIVTVIPLGSSIIGLDSAFGFTGNASTRGTGLALNETVYIDNEKKDIESDLPLTYRYDDFNGEYLCLNRGINRLRIFGTCEIQFRYQLSFLI</sequence>
<dbReference type="OrthoDB" id="2731856at2"/>
<dbReference type="Gene3D" id="2.40.30.200">
    <property type="match status" value="1"/>
</dbReference>
<dbReference type="KEGG" id="pasa:BAOM_3132"/>
<feature type="domain" description="Siphovirus-type tail component RIFT-related" evidence="1">
    <location>
        <begin position="21"/>
        <end position="126"/>
    </location>
</feature>
<evidence type="ECO:0000259" key="1">
    <source>
        <dbReference type="Pfam" id="PF05709"/>
    </source>
</evidence>
<evidence type="ECO:0000259" key="2">
    <source>
        <dbReference type="Pfam" id="PF20753"/>
    </source>
</evidence>
<dbReference type="Pfam" id="PF05709">
    <property type="entry name" value="Sipho_tail"/>
    <property type="match status" value="1"/>
</dbReference>
<evidence type="ECO:0000313" key="4">
    <source>
        <dbReference type="Proteomes" id="UP000283095"/>
    </source>
</evidence>
<accession>A0A3Q9RQ20</accession>
<evidence type="ECO:0000313" key="3">
    <source>
        <dbReference type="EMBL" id="AZV43741.1"/>
    </source>
</evidence>
<dbReference type="Pfam" id="PF20753">
    <property type="entry name" value="DUF6558_C"/>
    <property type="match status" value="1"/>
</dbReference>
<organism evidence="3 4">
    <name type="scientific">Peribacillus asahii</name>
    <dbReference type="NCBI Taxonomy" id="228899"/>
    <lineage>
        <taxon>Bacteria</taxon>
        <taxon>Bacillati</taxon>
        <taxon>Bacillota</taxon>
        <taxon>Bacilli</taxon>
        <taxon>Bacillales</taxon>
        <taxon>Bacillaceae</taxon>
        <taxon>Peribacillus</taxon>
    </lineage>
</organism>